<evidence type="ECO:0000313" key="1">
    <source>
        <dbReference type="EMBL" id="GJG32277.1"/>
    </source>
</evidence>
<reference evidence="1" key="1">
    <citation type="submission" date="2021-08" db="EMBL/GenBank/DDBJ databases">
        <title>Prevotella lacticifex sp. nov., isolated from rumen of cow.</title>
        <authorList>
            <person name="Shinkai T."/>
            <person name="Ikeyama N."/>
            <person name="Kumagai M."/>
            <person name="Ohmori H."/>
            <person name="Sakamoto M."/>
            <person name="Ohkuma M."/>
            <person name="Mitsumori M."/>
        </authorList>
    </citation>
    <scope>NUCLEOTIDE SEQUENCE</scope>
    <source>
        <strain evidence="1">JCM 8259</strain>
    </source>
</reference>
<accession>A0AA37I0S8</accession>
<proteinExistence type="predicted"/>
<evidence type="ECO:0000313" key="2">
    <source>
        <dbReference type="Proteomes" id="UP000887097"/>
    </source>
</evidence>
<dbReference type="EMBL" id="BPTT01000001">
    <property type="protein sequence ID" value="GJG32277.1"/>
    <property type="molecule type" value="Genomic_DNA"/>
</dbReference>
<organism evidence="1 2">
    <name type="scientific">Xylanibacter ruminicola</name>
    <name type="common">Prevotella ruminicola</name>
    <dbReference type="NCBI Taxonomy" id="839"/>
    <lineage>
        <taxon>Bacteria</taxon>
        <taxon>Pseudomonadati</taxon>
        <taxon>Bacteroidota</taxon>
        <taxon>Bacteroidia</taxon>
        <taxon>Bacteroidales</taxon>
        <taxon>Prevotellaceae</taxon>
        <taxon>Xylanibacter</taxon>
    </lineage>
</organism>
<dbReference type="AlphaFoldDB" id="A0AA37I0S8"/>
<protein>
    <submittedName>
        <fullName evidence="1">Uncharacterized protein</fullName>
    </submittedName>
</protein>
<dbReference type="GeneID" id="31502339"/>
<name>A0AA37I0S8_XYLRU</name>
<gene>
    <name evidence="1" type="ORF">PRMUPPPA20_03860</name>
</gene>
<dbReference type="RefSeq" id="WP_041386384.1">
    <property type="nucleotide sequence ID" value="NZ_BPTT01000001.1"/>
</dbReference>
<dbReference type="Proteomes" id="UP000887097">
    <property type="component" value="Unassembled WGS sequence"/>
</dbReference>
<comment type="caution">
    <text evidence="1">The sequence shown here is derived from an EMBL/GenBank/DDBJ whole genome shotgun (WGS) entry which is preliminary data.</text>
</comment>
<sequence>MSKFAQYYCKYKYAAGCYDWQLRQQHLDALFENNESIEFCLGEDSDRKVYKHKVYHLSIAPSITVMRFANNIDIPVERDFEPAMAKDEPSCFVIIDNRNNMRTVAIQKRRKAFSDTHKVAKILSQVIDKRLFLDHCYGFEILPDYYPADLFTIWELQQAHTQQMRFGTPEMEKEDILAKVEALKAKKRDYFDDSIMGQILDVCYAQKKAKYKGHYTVMPEDRKAALYVDKNSVFMRNMLTFAEAVDEPVELITTDGITFRCFIDNDGDNTDKIVSHEFDENHLEILFKSRKKDGSKVEPEDRLKAEEAVLGLMNSMKHEVEAIDEEQAA</sequence>